<name>A0A5A7SZY0_CUCMM</name>
<dbReference type="EMBL" id="SSTE01020233">
    <property type="protein sequence ID" value="KAA0034911.1"/>
    <property type="molecule type" value="Genomic_DNA"/>
</dbReference>
<dbReference type="InterPro" id="IPR001580">
    <property type="entry name" value="Calret/calnex"/>
</dbReference>
<sequence length="172" mass="19474">MLRKRSSGALILMFPPPSDGPYEGGKQDATLSFKDEDFVKIALGKMNPQIASLRNSRRNAAHLQRHRNQFLVTSVKLYSAVYCFFSLPPLFDGDDDWFASIQTYNDAKQFTTSAKILEFSNENRTLVVQYSIKFEQEIKCGGGYLKLHSCFVNQTKYGGDTPYMSGCLFVCH</sequence>
<evidence type="ECO:0000256" key="4">
    <source>
        <dbReference type="RuleBase" id="RU362126"/>
    </source>
</evidence>
<comment type="similarity">
    <text evidence="2 4">Belongs to the calreticulin family.</text>
</comment>
<dbReference type="GO" id="GO:0005509">
    <property type="term" value="F:calcium ion binding"/>
    <property type="evidence" value="ECO:0007669"/>
    <property type="project" value="InterPro"/>
</dbReference>
<evidence type="ECO:0000256" key="1">
    <source>
        <dbReference type="ARBA" id="ARBA00004240"/>
    </source>
</evidence>
<dbReference type="GO" id="GO:0006457">
    <property type="term" value="P:protein folding"/>
    <property type="evidence" value="ECO:0007669"/>
    <property type="project" value="InterPro"/>
</dbReference>
<dbReference type="PANTHER" id="PTHR11073">
    <property type="entry name" value="CALRETICULIN AND CALNEXIN"/>
    <property type="match status" value="1"/>
</dbReference>
<dbReference type="Proteomes" id="UP000321393">
    <property type="component" value="Unassembled WGS sequence"/>
</dbReference>
<evidence type="ECO:0000256" key="2">
    <source>
        <dbReference type="ARBA" id="ARBA00010983"/>
    </source>
</evidence>
<accession>A0A5A7SZY0</accession>
<dbReference type="SUPFAM" id="SSF49899">
    <property type="entry name" value="Concanavalin A-like lectins/glucanases"/>
    <property type="match status" value="1"/>
</dbReference>
<organism evidence="5 6">
    <name type="scientific">Cucumis melo var. makuwa</name>
    <name type="common">Oriental melon</name>
    <dbReference type="NCBI Taxonomy" id="1194695"/>
    <lineage>
        <taxon>Eukaryota</taxon>
        <taxon>Viridiplantae</taxon>
        <taxon>Streptophyta</taxon>
        <taxon>Embryophyta</taxon>
        <taxon>Tracheophyta</taxon>
        <taxon>Spermatophyta</taxon>
        <taxon>Magnoliopsida</taxon>
        <taxon>eudicotyledons</taxon>
        <taxon>Gunneridae</taxon>
        <taxon>Pentapetalae</taxon>
        <taxon>rosids</taxon>
        <taxon>fabids</taxon>
        <taxon>Cucurbitales</taxon>
        <taxon>Cucurbitaceae</taxon>
        <taxon>Benincaseae</taxon>
        <taxon>Cucumis</taxon>
    </lineage>
</organism>
<protein>
    <submittedName>
        <fullName evidence="5">Calreticulin-3</fullName>
    </submittedName>
</protein>
<dbReference type="InterPro" id="IPR013320">
    <property type="entry name" value="ConA-like_dom_sf"/>
</dbReference>
<gene>
    <name evidence="5" type="ORF">E6C27_scaffold103G00410</name>
</gene>
<dbReference type="InterPro" id="IPR036527">
    <property type="entry name" value="SCP2_sterol-bd_dom_sf"/>
</dbReference>
<dbReference type="GO" id="GO:0036503">
    <property type="term" value="P:ERAD pathway"/>
    <property type="evidence" value="ECO:0007669"/>
    <property type="project" value="TreeGrafter"/>
</dbReference>
<dbReference type="GO" id="GO:0005789">
    <property type="term" value="C:endoplasmic reticulum membrane"/>
    <property type="evidence" value="ECO:0007669"/>
    <property type="project" value="TreeGrafter"/>
</dbReference>
<comment type="subcellular location">
    <subcellularLocation>
        <location evidence="1">Endoplasmic reticulum</location>
    </subcellularLocation>
</comment>
<dbReference type="AlphaFoldDB" id="A0A5A7SZY0"/>
<keyword evidence="4" id="KW-0143">Chaperone</keyword>
<evidence type="ECO:0000313" key="5">
    <source>
        <dbReference type="EMBL" id="KAA0034911.1"/>
    </source>
</evidence>
<dbReference type="OrthoDB" id="1938156at2759"/>
<dbReference type="Gene3D" id="2.60.120.200">
    <property type="match status" value="1"/>
</dbReference>
<dbReference type="Gene3D" id="3.30.1050.10">
    <property type="entry name" value="SCP2 sterol-binding domain"/>
    <property type="match status" value="1"/>
</dbReference>
<dbReference type="SUPFAM" id="SSF55718">
    <property type="entry name" value="SCP-like"/>
    <property type="match status" value="1"/>
</dbReference>
<evidence type="ECO:0000313" key="6">
    <source>
        <dbReference type="Proteomes" id="UP000321393"/>
    </source>
</evidence>
<keyword evidence="3 4" id="KW-0256">Endoplasmic reticulum</keyword>
<evidence type="ECO:0000256" key="3">
    <source>
        <dbReference type="ARBA" id="ARBA00022824"/>
    </source>
</evidence>
<dbReference type="GO" id="GO:0051082">
    <property type="term" value="F:unfolded protein binding"/>
    <property type="evidence" value="ECO:0007669"/>
    <property type="project" value="InterPro"/>
</dbReference>
<dbReference type="PANTHER" id="PTHR11073:SF45">
    <property type="entry name" value="CALRETICULIN-3"/>
    <property type="match status" value="1"/>
</dbReference>
<dbReference type="STRING" id="1194695.A0A5A7SZY0"/>
<dbReference type="Pfam" id="PF00262">
    <property type="entry name" value="Calreticulin"/>
    <property type="match status" value="1"/>
</dbReference>
<reference evidence="5 6" key="1">
    <citation type="submission" date="2019-08" db="EMBL/GenBank/DDBJ databases">
        <title>Draft genome sequences of two oriental melons (Cucumis melo L. var makuwa).</title>
        <authorList>
            <person name="Kwon S.-Y."/>
        </authorList>
    </citation>
    <scope>NUCLEOTIDE SEQUENCE [LARGE SCALE GENOMIC DNA]</scope>
    <source>
        <strain evidence="6">cv. SW 3</strain>
        <tissue evidence="5">Leaf</tissue>
    </source>
</reference>
<proteinExistence type="inferred from homology"/>
<comment type="caution">
    <text evidence="5">The sequence shown here is derived from an EMBL/GenBank/DDBJ whole genome shotgun (WGS) entry which is preliminary data.</text>
</comment>